<accession>A0A922NYP8</accession>
<dbReference type="SUPFAM" id="SSF53955">
    <property type="entry name" value="Lysozyme-like"/>
    <property type="match status" value="1"/>
</dbReference>
<dbReference type="RefSeq" id="WP_037160892.1">
    <property type="nucleotide sequence ID" value="NZ_JOKI01000001.1"/>
</dbReference>
<dbReference type="Proteomes" id="UP000052167">
    <property type="component" value="Unassembled WGS sequence"/>
</dbReference>
<sequence length="479" mass="52102">MITYQSAVMQVELFSTSDAAVASAFAGPAPEQFEGDGTVRNGRLKVKRRADGKDWWVKENHLDDVTPLLETSLPALEEEEFFDAADRAAQFTSGFRGAGGMNVEYLLLLAWVESRWTNTDSQGRSDANADRAGPIGPFRFATTTWSMLAGDTNYGSLLDGYADLDRVKPSAQCIFAAAYANRLQFALKSRAPSLEAPAWMLRLGHCIGEDSLIRFAQLKNEDSISSTVAGKAAIEEAVIAQNGHLFPRGSQTSRSEVELIIASEFANARAPVEQRLGGLVSAALIEDLANGGRPGLRTGAFGLLDFIAQYESRGSYLKVVDNKEDRLPKKLTMMTIAEVLAAQTQLGGRNACGKYQIVHDTLRGNYARAGHALRDLFNSDAQDKIAYHLLMEVRKGQDFIDSDRSDAKYHTFALAVAQEWAAVPVLTATQGAHIALQRGDSYYRGGNAKNAAGVSPELFESALKKFMAEAPRSHRGTPP</sequence>
<dbReference type="EMBL" id="JOKJ01000010">
    <property type="protein sequence ID" value="KEQ08277.1"/>
    <property type="molecule type" value="Genomic_DNA"/>
</dbReference>
<evidence type="ECO:0000313" key="1">
    <source>
        <dbReference type="EMBL" id="KEQ08277.1"/>
    </source>
</evidence>
<organism evidence="1 2">
    <name type="scientific">Pseudorhizobium pelagicum</name>
    <dbReference type="NCBI Taxonomy" id="1509405"/>
    <lineage>
        <taxon>Bacteria</taxon>
        <taxon>Pseudomonadati</taxon>
        <taxon>Pseudomonadota</taxon>
        <taxon>Alphaproteobacteria</taxon>
        <taxon>Hyphomicrobiales</taxon>
        <taxon>Rhizobiaceae</taxon>
        <taxon>Rhizobium/Agrobacterium group</taxon>
        <taxon>Pseudorhizobium</taxon>
    </lineage>
</organism>
<dbReference type="InterPro" id="IPR023346">
    <property type="entry name" value="Lysozyme-like_dom_sf"/>
</dbReference>
<name>A0A922NYP8_9HYPH</name>
<gene>
    <name evidence="1" type="ORF">GV68_03005</name>
</gene>
<protein>
    <submittedName>
        <fullName evidence="1">Uncharacterized protein</fullName>
    </submittedName>
</protein>
<keyword evidence="2" id="KW-1185">Reference proteome</keyword>
<reference evidence="1 2" key="1">
    <citation type="submission" date="2014-06" db="EMBL/GenBank/DDBJ databases">
        <title>Rhizobium pelagicum/R2-400B4.</title>
        <authorList>
            <person name="Kimes N.E."/>
            <person name="Lopez-Perez M."/>
        </authorList>
    </citation>
    <scope>NUCLEOTIDE SEQUENCE [LARGE SCALE GENOMIC DNA]</scope>
    <source>
        <strain evidence="1 2">R2-400B4</strain>
    </source>
</reference>
<dbReference type="OrthoDB" id="5395100at2"/>
<proteinExistence type="predicted"/>
<dbReference type="AlphaFoldDB" id="A0A922NYP8"/>
<comment type="caution">
    <text evidence="1">The sequence shown here is derived from an EMBL/GenBank/DDBJ whole genome shotgun (WGS) entry which is preliminary data.</text>
</comment>
<evidence type="ECO:0000313" key="2">
    <source>
        <dbReference type="Proteomes" id="UP000052167"/>
    </source>
</evidence>
<dbReference type="Gene3D" id="1.10.530.10">
    <property type="match status" value="2"/>
</dbReference>